<accession>A0A1G2UUQ2</accession>
<comment type="caution">
    <text evidence="1">The sequence shown here is derived from an EMBL/GenBank/DDBJ whole genome shotgun (WGS) entry which is preliminary data.</text>
</comment>
<dbReference type="Pfam" id="PF06821">
    <property type="entry name" value="Ser_hydrolase"/>
    <property type="match status" value="1"/>
</dbReference>
<gene>
    <name evidence="1" type="ORF">A3G99_00180</name>
</gene>
<dbReference type="Proteomes" id="UP000176558">
    <property type="component" value="Unassembled WGS sequence"/>
</dbReference>
<dbReference type="PANTHER" id="PTHR15394:SF3">
    <property type="entry name" value="SERINE HYDROLASE RBBP9"/>
    <property type="match status" value="1"/>
</dbReference>
<dbReference type="InterPro" id="IPR010662">
    <property type="entry name" value="RBBP9/YdeN"/>
</dbReference>
<dbReference type="GO" id="GO:0016787">
    <property type="term" value="F:hydrolase activity"/>
    <property type="evidence" value="ECO:0007669"/>
    <property type="project" value="InterPro"/>
</dbReference>
<evidence type="ECO:0000313" key="2">
    <source>
        <dbReference type="Proteomes" id="UP000176558"/>
    </source>
</evidence>
<reference evidence="1 2" key="1">
    <citation type="journal article" date="2016" name="Nat. Commun.">
        <title>Thousands of microbial genomes shed light on interconnected biogeochemical processes in an aquifer system.</title>
        <authorList>
            <person name="Anantharaman K."/>
            <person name="Brown C.T."/>
            <person name="Hug L.A."/>
            <person name="Sharon I."/>
            <person name="Castelle C.J."/>
            <person name="Probst A.J."/>
            <person name="Thomas B.C."/>
            <person name="Singh A."/>
            <person name="Wilkins M.J."/>
            <person name="Karaoz U."/>
            <person name="Brodie E.L."/>
            <person name="Williams K.H."/>
            <person name="Hubbard S.S."/>
            <person name="Banfield J.F."/>
        </authorList>
    </citation>
    <scope>NUCLEOTIDE SEQUENCE [LARGE SCALE GENOMIC DNA]</scope>
</reference>
<name>A0A1G2UUQ2_9BACT</name>
<sequence length="192" mass="22121">MKRVFIIHGWEGYPGNNWAPWLKKNLEKKGFKVFTPAMLGTEKPVKSIWLKTIQDLIPDPDEDTYLVGHSMGCQAIQRYLENLSQGQKIGGAVFVAGWINDPMWDGRSEEETKVIRDWFDTPKDYKKIKNHCKQFVSIFSTNDPFISKENWNEAEKELGAKVIILENKSHFDDDAGIKELPEAFEAILEMSK</sequence>
<dbReference type="PANTHER" id="PTHR15394">
    <property type="entry name" value="SERINE HYDROLASE RBBP9"/>
    <property type="match status" value="1"/>
</dbReference>
<proteinExistence type="predicted"/>
<dbReference type="Gene3D" id="3.40.50.1820">
    <property type="entry name" value="alpha/beta hydrolase"/>
    <property type="match status" value="1"/>
</dbReference>
<dbReference type="EMBL" id="MHWT01000003">
    <property type="protein sequence ID" value="OHB13133.1"/>
    <property type="molecule type" value="Genomic_DNA"/>
</dbReference>
<organism evidence="1 2">
    <name type="scientific">Candidatus Zambryskibacteria bacterium RIFCSPLOWO2_12_FULL_39_23</name>
    <dbReference type="NCBI Taxonomy" id="1802776"/>
    <lineage>
        <taxon>Bacteria</taxon>
        <taxon>Candidatus Zambryskiibacteriota</taxon>
    </lineage>
</organism>
<dbReference type="SUPFAM" id="SSF53474">
    <property type="entry name" value="alpha/beta-Hydrolases"/>
    <property type="match status" value="1"/>
</dbReference>
<evidence type="ECO:0008006" key="3">
    <source>
        <dbReference type="Google" id="ProtNLM"/>
    </source>
</evidence>
<dbReference type="AlphaFoldDB" id="A0A1G2UUQ2"/>
<protein>
    <recommendedName>
        <fullName evidence="3">Alpha/beta hydrolase</fullName>
    </recommendedName>
</protein>
<evidence type="ECO:0000313" key="1">
    <source>
        <dbReference type="EMBL" id="OHB13133.1"/>
    </source>
</evidence>
<dbReference type="InterPro" id="IPR029058">
    <property type="entry name" value="AB_hydrolase_fold"/>
</dbReference>